<dbReference type="EMBL" id="FOOY01000009">
    <property type="protein sequence ID" value="SFG39772.1"/>
    <property type="molecule type" value="Genomic_DNA"/>
</dbReference>
<dbReference type="Proteomes" id="UP000198752">
    <property type="component" value="Unassembled WGS sequence"/>
</dbReference>
<dbReference type="InterPro" id="IPR003425">
    <property type="entry name" value="CCB3/YggT"/>
</dbReference>
<dbReference type="Pfam" id="PF02325">
    <property type="entry name" value="CCB3_YggT"/>
    <property type="match status" value="1"/>
</dbReference>
<feature type="transmembrane region" description="Helical" evidence="2">
    <location>
        <begin position="12"/>
        <end position="30"/>
    </location>
</feature>
<feature type="transmembrane region" description="Helical" evidence="2">
    <location>
        <begin position="54"/>
        <end position="76"/>
    </location>
</feature>
<keyword evidence="2" id="KW-0812">Transmembrane</keyword>
<dbReference type="AlphaFoldDB" id="A0A1I2RH07"/>
<dbReference type="STRING" id="269670.SAMN02982927_01604"/>
<sequence>MYLIAFIVSEAINIYKWILIIYILMSWVPSVQDSSIGRLFERVCEPFLSPFRKIIPPIGGVIDISPMVAFVVLWFAQIGIQSILLRFV</sequence>
<dbReference type="OrthoDB" id="47652at2"/>
<evidence type="ECO:0000313" key="3">
    <source>
        <dbReference type="EMBL" id="SFG39772.1"/>
    </source>
</evidence>
<evidence type="ECO:0000256" key="1">
    <source>
        <dbReference type="ARBA" id="ARBA00010894"/>
    </source>
</evidence>
<protein>
    <submittedName>
        <fullName evidence="3">YggT family protein</fullName>
    </submittedName>
</protein>
<comment type="similarity">
    <text evidence="1">Belongs to the YggT family.</text>
</comment>
<dbReference type="PANTHER" id="PTHR33219">
    <property type="entry name" value="YLMG HOMOLOG PROTEIN 2, CHLOROPLASTIC"/>
    <property type="match status" value="1"/>
</dbReference>
<reference evidence="4" key="1">
    <citation type="submission" date="2016-10" db="EMBL/GenBank/DDBJ databases">
        <authorList>
            <person name="Varghese N."/>
            <person name="Submissions S."/>
        </authorList>
    </citation>
    <scope>NUCLEOTIDE SEQUENCE [LARGE SCALE GENOMIC DNA]</scope>
    <source>
        <strain evidence="4">ATCC 700379</strain>
    </source>
</reference>
<dbReference type="RefSeq" id="WP_093671779.1">
    <property type="nucleotide sequence ID" value="NZ_FOOY01000009.1"/>
</dbReference>
<keyword evidence="4" id="KW-1185">Reference proteome</keyword>
<keyword evidence="2" id="KW-0472">Membrane</keyword>
<accession>A0A1I2RH07</accession>
<proteinExistence type="inferred from homology"/>
<dbReference type="GO" id="GO:0016020">
    <property type="term" value="C:membrane"/>
    <property type="evidence" value="ECO:0007669"/>
    <property type="project" value="InterPro"/>
</dbReference>
<dbReference type="PANTHER" id="PTHR33219:SF14">
    <property type="entry name" value="PROTEIN COFACTOR ASSEMBLY OF COMPLEX C SUBUNIT B CCB3, CHLOROPLASTIC-RELATED"/>
    <property type="match status" value="1"/>
</dbReference>
<evidence type="ECO:0000256" key="2">
    <source>
        <dbReference type="SAM" id="Phobius"/>
    </source>
</evidence>
<name>A0A1I2RH07_9BACL</name>
<keyword evidence="2" id="KW-1133">Transmembrane helix</keyword>
<organism evidence="3 4">
    <name type="scientific">Sporolactobacillus nakayamae</name>
    <dbReference type="NCBI Taxonomy" id="269670"/>
    <lineage>
        <taxon>Bacteria</taxon>
        <taxon>Bacillati</taxon>
        <taxon>Bacillota</taxon>
        <taxon>Bacilli</taxon>
        <taxon>Bacillales</taxon>
        <taxon>Sporolactobacillaceae</taxon>
        <taxon>Sporolactobacillus</taxon>
    </lineage>
</organism>
<evidence type="ECO:0000313" key="4">
    <source>
        <dbReference type="Proteomes" id="UP000198752"/>
    </source>
</evidence>
<gene>
    <name evidence="3" type="ORF">SAMN02982927_01604</name>
</gene>